<dbReference type="Proteomes" id="UP000632339">
    <property type="component" value="Unassembled WGS sequence"/>
</dbReference>
<name>A0ABQ2HRZ0_9BACT</name>
<organism evidence="1 2">
    <name type="scientific">Dyadobacter beijingensis</name>
    <dbReference type="NCBI Taxonomy" id="365489"/>
    <lineage>
        <taxon>Bacteria</taxon>
        <taxon>Pseudomonadati</taxon>
        <taxon>Bacteroidota</taxon>
        <taxon>Cytophagia</taxon>
        <taxon>Cytophagales</taxon>
        <taxon>Spirosomataceae</taxon>
        <taxon>Dyadobacter</taxon>
    </lineage>
</organism>
<evidence type="ECO:0000313" key="1">
    <source>
        <dbReference type="EMBL" id="GGM88278.1"/>
    </source>
</evidence>
<keyword evidence="2" id="KW-1185">Reference proteome</keyword>
<proteinExistence type="predicted"/>
<evidence type="ECO:0008006" key="3">
    <source>
        <dbReference type="Google" id="ProtNLM"/>
    </source>
</evidence>
<sequence>MTRICQTFLLLFVLNGISKDARATGTFPAWTHTRGDLVLKWDLATDKAALSHRTKGSVMWQGSLLPSFWYENAKKQKKYSKAVVQSAAADGEKLTVQLQWPGLGKGRLRVENTATGWRFSELTAEWAAFIPKIIEMYLGASMVVNGANVQPTWDRPFLPDWQSFGYCVPGAKAGTVQSYFRSWDFGHTTIALGNFGPSMGTPYGAAFPRPVLFAGMGSDDGWLTVGAGSVPEGAMSLKIQSTRGCLQFLYREDLWRAPNGKTRLWKDLARFSIDTTARGSFAQYYASFPEVAKNASGGALRRQTVSIWNTWGMWRLKKYPIRPIADFMEQMHNEVMVLDDPWESSQGSGVPDLKRFPDFYNDISYIREKGVEVGVWETIGWIKDTAVCGLGKRDLILDKNGKPCMANWNFDPQGDAYYCMDFSSERTRKFLWDRTVRIMKDIRPQVIKLDFGYGLPSPDMGSPRDPAWRGERHTFALMQHIVKAAKSVDPDVVIMGYGISPLWVPLTDLVSLDDQGDLWFDLHRGHQEWSVWASLLAGYGVAISGSSCYDWALDDGILLNSVILGSPGAVLPSEISAQERVPPQWLNRRLAVNLWHRRTAKWEPRWYNSHTGNMQGPPQLRCWGRTEEGALTALVLREPEYAGQTIENITWTGKWALISQDNASISNPNAVAVIPFAAGQISFPIQNKPKQILRRGIAGEAPADRWEWRDGRLSIAVSEEEFRNTAGFLVKQ</sequence>
<dbReference type="RefSeq" id="WP_019943944.1">
    <property type="nucleotide sequence ID" value="NZ_BMLI01000001.1"/>
</dbReference>
<dbReference type="Gene3D" id="3.20.20.70">
    <property type="entry name" value="Aldolase class I"/>
    <property type="match status" value="1"/>
</dbReference>
<reference evidence="2" key="1">
    <citation type="journal article" date="2019" name="Int. J. Syst. Evol. Microbiol.">
        <title>The Global Catalogue of Microorganisms (GCM) 10K type strain sequencing project: providing services to taxonomists for standard genome sequencing and annotation.</title>
        <authorList>
            <consortium name="The Broad Institute Genomics Platform"/>
            <consortium name="The Broad Institute Genome Sequencing Center for Infectious Disease"/>
            <person name="Wu L."/>
            <person name="Ma J."/>
        </authorList>
    </citation>
    <scope>NUCLEOTIDE SEQUENCE [LARGE SCALE GENOMIC DNA]</scope>
    <source>
        <strain evidence="2">CGMCC 1.6375</strain>
    </source>
</reference>
<comment type="caution">
    <text evidence="1">The sequence shown here is derived from an EMBL/GenBank/DDBJ whole genome shotgun (WGS) entry which is preliminary data.</text>
</comment>
<protein>
    <recommendedName>
        <fullName evidence="3">Alpha-galactosidase</fullName>
    </recommendedName>
</protein>
<dbReference type="SUPFAM" id="SSF51445">
    <property type="entry name" value="(Trans)glycosidases"/>
    <property type="match status" value="1"/>
</dbReference>
<dbReference type="InterPro" id="IPR017853">
    <property type="entry name" value="GH"/>
</dbReference>
<evidence type="ECO:0000313" key="2">
    <source>
        <dbReference type="Proteomes" id="UP000632339"/>
    </source>
</evidence>
<dbReference type="PANTHER" id="PTHR43053">
    <property type="entry name" value="GLYCOSIDASE FAMILY 31"/>
    <property type="match status" value="1"/>
</dbReference>
<dbReference type="InterPro" id="IPR013785">
    <property type="entry name" value="Aldolase_TIM"/>
</dbReference>
<dbReference type="EMBL" id="BMLI01000001">
    <property type="protein sequence ID" value="GGM88278.1"/>
    <property type="molecule type" value="Genomic_DNA"/>
</dbReference>
<accession>A0ABQ2HRZ0</accession>
<gene>
    <name evidence="1" type="ORF">GCM10010967_21120</name>
</gene>
<dbReference type="InterPro" id="IPR050985">
    <property type="entry name" value="Alpha-glycosidase_related"/>
</dbReference>